<feature type="compositionally biased region" description="Low complexity" evidence="1">
    <location>
        <begin position="141"/>
        <end position="150"/>
    </location>
</feature>
<accession>A0A6J4U368</accession>
<evidence type="ECO:0000256" key="1">
    <source>
        <dbReference type="SAM" id="MobiDB-lite"/>
    </source>
</evidence>
<proteinExistence type="predicted"/>
<sequence>LRAALRVAGDRLRFARREPRRAAGPRRARSLLHRRRAGPRPGAVRPGPRDGQARRAALRGAGRQGRPRRLRRLPAARPRLRHGDGAAAGRRPRGPRHPSRSRSAAHRQRRDRDGASRPRRPQGARRLREPRGPHTARRGRAPAGPGAARARQQRVRRPRGRREGPRRRDLPPRSPAAEEHVVRGLADRHRDPSSDVGPGAAGRCAGSWRARLRAARGRALRRSDRL</sequence>
<keyword evidence="2" id="KW-0808">Transferase</keyword>
<feature type="non-terminal residue" evidence="2">
    <location>
        <position position="1"/>
    </location>
</feature>
<feature type="compositionally biased region" description="Basic and acidic residues" evidence="1">
    <location>
        <begin position="161"/>
        <end position="193"/>
    </location>
</feature>
<feature type="region of interest" description="Disordered" evidence="1">
    <location>
        <begin position="18"/>
        <end position="205"/>
    </location>
</feature>
<evidence type="ECO:0000313" key="2">
    <source>
        <dbReference type="EMBL" id="CAA9539221.1"/>
    </source>
</evidence>
<dbReference type="AlphaFoldDB" id="A0A6J4U368"/>
<feature type="compositionally biased region" description="Basic residues" evidence="1">
    <location>
        <begin position="151"/>
        <end position="160"/>
    </location>
</feature>
<organism evidence="2">
    <name type="scientific">uncultured Solirubrobacteraceae bacterium</name>
    <dbReference type="NCBI Taxonomy" id="1162706"/>
    <lineage>
        <taxon>Bacteria</taxon>
        <taxon>Bacillati</taxon>
        <taxon>Actinomycetota</taxon>
        <taxon>Thermoleophilia</taxon>
        <taxon>Solirubrobacterales</taxon>
        <taxon>Solirubrobacteraceae</taxon>
        <taxon>environmental samples</taxon>
    </lineage>
</organism>
<dbReference type="GO" id="GO:0016740">
    <property type="term" value="F:transferase activity"/>
    <property type="evidence" value="ECO:0007669"/>
    <property type="project" value="UniProtKB-KW"/>
</dbReference>
<reference evidence="2" key="1">
    <citation type="submission" date="2020-02" db="EMBL/GenBank/DDBJ databases">
        <authorList>
            <person name="Meier V. D."/>
        </authorList>
    </citation>
    <scope>NUCLEOTIDE SEQUENCE</scope>
    <source>
        <strain evidence="2">AVDCRST_MAG30</strain>
    </source>
</reference>
<protein>
    <submittedName>
        <fullName evidence="2">Amidotransferase similar to cobyric acid synthase</fullName>
    </submittedName>
</protein>
<feature type="compositionally biased region" description="Basic residues" evidence="1">
    <location>
        <begin position="23"/>
        <end position="38"/>
    </location>
</feature>
<dbReference type="EMBL" id="CADCVS010000595">
    <property type="protein sequence ID" value="CAA9539221.1"/>
    <property type="molecule type" value="Genomic_DNA"/>
</dbReference>
<name>A0A6J4U368_9ACTN</name>
<feature type="compositionally biased region" description="Basic residues" evidence="1">
    <location>
        <begin position="90"/>
        <end position="109"/>
    </location>
</feature>
<feature type="compositionally biased region" description="Basic residues" evidence="1">
    <location>
        <begin position="65"/>
        <end position="80"/>
    </location>
</feature>
<gene>
    <name evidence="2" type="ORF">AVDCRST_MAG30-4562</name>
</gene>
<feature type="non-terminal residue" evidence="2">
    <location>
        <position position="226"/>
    </location>
</feature>